<evidence type="ECO:0000256" key="7">
    <source>
        <dbReference type="SAM" id="Phobius"/>
    </source>
</evidence>
<feature type="transmembrane region" description="Helical" evidence="7">
    <location>
        <begin position="210"/>
        <end position="236"/>
    </location>
</feature>
<comment type="subcellular location">
    <subcellularLocation>
        <location evidence="1">Membrane</location>
        <topology evidence="1">Multi-pass membrane protein</topology>
    </subcellularLocation>
</comment>
<keyword evidence="3 7" id="KW-1133">Transmembrane helix</keyword>
<dbReference type="PANTHER" id="PTHR33048">
    <property type="entry name" value="PTH11-LIKE INTEGRAL MEMBRANE PROTEIN (AFU_ORTHOLOGUE AFUA_5G11245)"/>
    <property type="match status" value="1"/>
</dbReference>
<dbReference type="OrthoDB" id="10652625at2759"/>
<feature type="region of interest" description="Disordered" evidence="6">
    <location>
        <begin position="252"/>
        <end position="305"/>
    </location>
</feature>
<feature type="transmembrane region" description="Helical" evidence="7">
    <location>
        <begin position="178"/>
        <end position="198"/>
    </location>
</feature>
<reference evidence="9 10" key="1">
    <citation type="submission" date="2016-09" db="EMBL/GenBank/DDBJ databases">
        <authorList>
            <person name="Capua I."/>
            <person name="De Benedictis P."/>
            <person name="Joannis T."/>
            <person name="Lombin L.H."/>
            <person name="Cattoli G."/>
        </authorList>
    </citation>
    <scope>NUCLEOTIDE SEQUENCE [LARGE SCALE GENOMIC DNA]</scope>
    <source>
        <strain evidence="9 10">IMI 309357</strain>
    </source>
</reference>
<feature type="compositionally biased region" description="Basic and acidic residues" evidence="6">
    <location>
        <begin position="277"/>
        <end position="286"/>
    </location>
</feature>
<dbReference type="GeneID" id="34563942"/>
<dbReference type="AlphaFoldDB" id="A0A1G4AXQ8"/>
<feature type="transmembrane region" description="Helical" evidence="7">
    <location>
        <begin position="101"/>
        <end position="122"/>
    </location>
</feature>
<protein>
    <submittedName>
        <fullName evidence="9">Integral membrane protein</fullName>
    </submittedName>
</protein>
<evidence type="ECO:0000256" key="2">
    <source>
        <dbReference type="ARBA" id="ARBA00022692"/>
    </source>
</evidence>
<evidence type="ECO:0000256" key="3">
    <source>
        <dbReference type="ARBA" id="ARBA00022989"/>
    </source>
</evidence>
<dbReference type="RefSeq" id="XP_022471070.1">
    <property type="nucleotide sequence ID" value="XM_022622432.1"/>
</dbReference>
<evidence type="ECO:0000256" key="6">
    <source>
        <dbReference type="SAM" id="MobiDB-lite"/>
    </source>
</evidence>
<dbReference type="GO" id="GO:0016020">
    <property type="term" value="C:membrane"/>
    <property type="evidence" value="ECO:0007669"/>
    <property type="project" value="UniProtKB-SubCell"/>
</dbReference>
<gene>
    <name evidence="9" type="ORF">CORC01_10805</name>
</gene>
<dbReference type="InterPro" id="IPR049326">
    <property type="entry name" value="Rhodopsin_dom_fungi"/>
</dbReference>
<dbReference type="Proteomes" id="UP000176998">
    <property type="component" value="Unassembled WGS sequence"/>
</dbReference>
<keyword evidence="4 7" id="KW-0472">Membrane</keyword>
<evidence type="ECO:0000313" key="9">
    <source>
        <dbReference type="EMBL" id="OHE93906.1"/>
    </source>
</evidence>
<proteinExistence type="inferred from homology"/>
<dbReference type="PANTHER" id="PTHR33048:SF55">
    <property type="entry name" value="INTEGRAL MEMBRANE PROTEIN"/>
    <property type="match status" value="1"/>
</dbReference>
<feature type="domain" description="Rhodopsin" evidence="8">
    <location>
        <begin position="19"/>
        <end position="240"/>
    </location>
</feature>
<sequence>MEAATCGANARTTQPWLVAAISLTFGIGGAIALLTLVARLAIRHSQKALKCDDFVARSARPDLTYVAEVARLLSHGLAETSLVLLYLRIFPSKWQTRAGRAMLAVISAYTIAISGLLIHRASACAYPEPIRTDEGAAGALQLPVAATGAGIMTGCLLVLLPLPDLFRVRLKPVETRRVILLWCSPVVGIAVSSVRLFFLCSLPGRSDPAMYAALAMVFMSAETNLTVICGNSPAMLQITRKLRAKATSWATTAASGSREGGCSGDRPGGQGDYPLHPLDRAERPWTTDDDDSSQRGILQTATLPV</sequence>
<feature type="compositionally biased region" description="Polar residues" evidence="6">
    <location>
        <begin position="294"/>
        <end position="305"/>
    </location>
</feature>
<feature type="transmembrane region" description="Helical" evidence="7">
    <location>
        <begin position="16"/>
        <end position="42"/>
    </location>
</feature>
<feature type="compositionally biased region" description="Gly residues" evidence="6">
    <location>
        <begin position="258"/>
        <end position="271"/>
    </location>
</feature>
<dbReference type="EMBL" id="MJBS01000110">
    <property type="protein sequence ID" value="OHE93906.1"/>
    <property type="molecule type" value="Genomic_DNA"/>
</dbReference>
<organism evidence="9 10">
    <name type="scientific">Colletotrichum orchidophilum</name>
    <dbReference type="NCBI Taxonomy" id="1209926"/>
    <lineage>
        <taxon>Eukaryota</taxon>
        <taxon>Fungi</taxon>
        <taxon>Dikarya</taxon>
        <taxon>Ascomycota</taxon>
        <taxon>Pezizomycotina</taxon>
        <taxon>Sordariomycetes</taxon>
        <taxon>Hypocreomycetidae</taxon>
        <taxon>Glomerellales</taxon>
        <taxon>Glomerellaceae</taxon>
        <taxon>Colletotrichum</taxon>
    </lineage>
</organism>
<dbReference type="STRING" id="1209926.A0A1G4AXQ8"/>
<feature type="transmembrane region" description="Helical" evidence="7">
    <location>
        <begin position="142"/>
        <end position="166"/>
    </location>
</feature>
<dbReference type="InterPro" id="IPR052337">
    <property type="entry name" value="SAT4-like"/>
</dbReference>
<comment type="caution">
    <text evidence="9">The sequence shown here is derived from an EMBL/GenBank/DDBJ whole genome shotgun (WGS) entry which is preliminary data.</text>
</comment>
<keyword evidence="10" id="KW-1185">Reference proteome</keyword>
<evidence type="ECO:0000256" key="5">
    <source>
        <dbReference type="ARBA" id="ARBA00038359"/>
    </source>
</evidence>
<evidence type="ECO:0000256" key="1">
    <source>
        <dbReference type="ARBA" id="ARBA00004141"/>
    </source>
</evidence>
<evidence type="ECO:0000256" key="4">
    <source>
        <dbReference type="ARBA" id="ARBA00023136"/>
    </source>
</evidence>
<dbReference type="Pfam" id="PF20684">
    <property type="entry name" value="Fung_rhodopsin"/>
    <property type="match status" value="1"/>
</dbReference>
<evidence type="ECO:0000313" key="10">
    <source>
        <dbReference type="Proteomes" id="UP000176998"/>
    </source>
</evidence>
<keyword evidence="2 7" id="KW-0812">Transmembrane</keyword>
<accession>A0A1G4AXQ8</accession>
<comment type="similarity">
    <text evidence="5">Belongs to the SAT4 family.</text>
</comment>
<name>A0A1G4AXQ8_9PEZI</name>
<evidence type="ECO:0000259" key="8">
    <source>
        <dbReference type="Pfam" id="PF20684"/>
    </source>
</evidence>